<evidence type="ECO:0000256" key="1">
    <source>
        <dbReference type="ARBA" id="ARBA00022741"/>
    </source>
</evidence>
<dbReference type="PROSITE" id="PS51192">
    <property type="entry name" value="HELICASE_ATP_BIND_1"/>
    <property type="match status" value="1"/>
</dbReference>
<organism evidence="8 9">
    <name type="scientific">Polysphondylium violaceum</name>
    <dbReference type="NCBI Taxonomy" id="133409"/>
    <lineage>
        <taxon>Eukaryota</taxon>
        <taxon>Amoebozoa</taxon>
        <taxon>Evosea</taxon>
        <taxon>Eumycetozoa</taxon>
        <taxon>Dictyostelia</taxon>
        <taxon>Dictyosteliales</taxon>
        <taxon>Dictyosteliaceae</taxon>
        <taxon>Polysphondylium</taxon>
    </lineage>
</organism>
<dbReference type="GO" id="GO:0005524">
    <property type="term" value="F:ATP binding"/>
    <property type="evidence" value="ECO:0007669"/>
    <property type="project" value="UniProtKB-KW"/>
</dbReference>
<evidence type="ECO:0000313" key="9">
    <source>
        <dbReference type="Proteomes" id="UP000695562"/>
    </source>
</evidence>
<dbReference type="Pfam" id="PF00270">
    <property type="entry name" value="DEAD"/>
    <property type="match status" value="1"/>
</dbReference>
<dbReference type="InterPro" id="IPR044742">
    <property type="entry name" value="DEAD/DEAH_RhlB"/>
</dbReference>
<name>A0A8J4PQZ6_9MYCE</name>
<dbReference type="OrthoDB" id="10256233at2759"/>
<evidence type="ECO:0000256" key="4">
    <source>
        <dbReference type="ARBA" id="ARBA00022840"/>
    </source>
</evidence>
<comment type="caution">
    <text evidence="8">The sequence shown here is derived from an EMBL/GenBank/DDBJ whole genome shotgun (WGS) entry which is preliminary data.</text>
</comment>
<dbReference type="GO" id="GO:0003676">
    <property type="term" value="F:nucleic acid binding"/>
    <property type="evidence" value="ECO:0007669"/>
    <property type="project" value="InterPro"/>
</dbReference>
<dbReference type="CDD" id="cd18787">
    <property type="entry name" value="SF2_C_DEAD"/>
    <property type="match status" value="1"/>
</dbReference>
<keyword evidence="1" id="KW-0547">Nucleotide-binding</keyword>
<dbReference type="SUPFAM" id="SSF52540">
    <property type="entry name" value="P-loop containing nucleoside triphosphate hydrolases"/>
    <property type="match status" value="2"/>
</dbReference>
<dbReference type="GO" id="GO:0016787">
    <property type="term" value="F:hydrolase activity"/>
    <property type="evidence" value="ECO:0007669"/>
    <property type="project" value="UniProtKB-KW"/>
</dbReference>
<evidence type="ECO:0000256" key="2">
    <source>
        <dbReference type="ARBA" id="ARBA00022801"/>
    </source>
</evidence>
<feature type="domain" description="Helicase ATP-binding" evidence="6">
    <location>
        <begin position="212"/>
        <end position="472"/>
    </location>
</feature>
<dbReference type="EMBL" id="AJWJ01000382">
    <property type="protein sequence ID" value="KAF2071376.1"/>
    <property type="molecule type" value="Genomic_DNA"/>
</dbReference>
<dbReference type="PANTHER" id="PTHR47960">
    <property type="entry name" value="DEAD-BOX ATP-DEPENDENT RNA HELICASE 50"/>
    <property type="match status" value="1"/>
</dbReference>
<feature type="compositionally biased region" description="Basic and acidic residues" evidence="5">
    <location>
        <begin position="278"/>
        <end position="291"/>
    </location>
</feature>
<feature type="compositionally biased region" description="Acidic residues" evidence="5">
    <location>
        <begin position="292"/>
        <end position="313"/>
    </location>
</feature>
<dbReference type="InterPro" id="IPR014001">
    <property type="entry name" value="Helicase_ATP-bd"/>
</dbReference>
<protein>
    <recommendedName>
        <fullName evidence="10">RNA helicase</fullName>
    </recommendedName>
</protein>
<keyword evidence="3" id="KW-0347">Helicase</keyword>
<feature type="region of interest" description="Disordered" evidence="5">
    <location>
        <begin position="278"/>
        <end position="317"/>
    </location>
</feature>
<dbReference type="InterPro" id="IPR001650">
    <property type="entry name" value="Helicase_C-like"/>
</dbReference>
<reference evidence="8" key="1">
    <citation type="submission" date="2020-01" db="EMBL/GenBank/DDBJ databases">
        <title>Development of genomics and gene disruption for Polysphondylium violaceum indicates a role for the polyketide synthase stlB in stalk morphogenesis.</title>
        <authorList>
            <person name="Narita B."/>
            <person name="Kawabe Y."/>
            <person name="Kin K."/>
            <person name="Saito T."/>
            <person name="Gibbs R."/>
            <person name="Kuspa A."/>
            <person name="Muzny D."/>
            <person name="Queller D."/>
            <person name="Richards S."/>
            <person name="Strassman J."/>
            <person name="Sucgang R."/>
            <person name="Worley K."/>
            <person name="Schaap P."/>
        </authorList>
    </citation>
    <scope>NUCLEOTIDE SEQUENCE</scope>
    <source>
        <strain evidence="8">QSvi11</strain>
    </source>
</reference>
<keyword evidence="9" id="KW-1185">Reference proteome</keyword>
<sequence length="713" mass="80776">MLRYFIDKTYQFKLNTLNNNAVFSSLSSLNNRFYVKTTTNHKDNISTLGKREKINRDGLDKKGKSQHLRNNKSISNTPFKVGESKKHEGNRTRYFNSLYGNKELASTEGFKKNVKSYNQTTTTTKSRSATNTKQESRSTEKLDKRIVFNQLDDKTLQILSSNKDNDGLVPELNKFGTGQAFSRLGLVSPLVKALRQEFTISIPSSIQQLAIPEILKSHKDVLFCSQTGTGKTLAYLLPIIQNLKKQDILDYQDSLKDEQAKLKDKEIKKSMKNKELLEDLESNKELDKQNEDNEQEEEEEDFDNIKEEEEEVNELTNKKELPGRPKAIILLPTRELAHQVMKVAKKLSHEGRFSCTAVCSGAGDFPKLRKTYKNEAIDLLVTTPGTLNKLIKSKKIFFGQLKYIVVDEADSMFTSGKGFNEELPSILEPIKYRLQHKDEPGLKPIHGIVCSATLTDQLVNSINGLFPNITKLSTKAIHKSVNSLEQRFIKVTGGGDKHDSLRKAINYKPNAKTLIFCNNPASCRSTQYFLEENGFKATSMHAELPLVRRAKHWKSFLQGDSQFLVCTDIISRGIDIGNVEHVVIFDFPSNPIDYLHRIGRTARAGNKGLVTCLIVKKDEVLAHAIQNSIQKGFTLESLSSNKRLNKNLNHHQSDLNHYLHFVLIIDVAGESCDSKVVGIAYELVLINNKKMVDFKPKWIQVDRKGVDLKILID</sequence>
<evidence type="ECO:0000313" key="8">
    <source>
        <dbReference type="EMBL" id="KAF2071376.1"/>
    </source>
</evidence>
<dbReference type="CDD" id="cd00268">
    <property type="entry name" value="DEADc"/>
    <property type="match status" value="1"/>
</dbReference>
<evidence type="ECO:0000256" key="5">
    <source>
        <dbReference type="SAM" id="MobiDB-lite"/>
    </source>
</evidence>
<evidence type="ECO:0008006" key="10">
    <source>
        <dbReference type="Google" id="ProtNLM"/>
    </source>
</evidence>
<dbReference type="SMART" id="SM00490">
    <property type="entry name" value="HELICc"/>
    <property type="match status" value="1"/>
</dbReference>
<evidence type="ECO:0000256" key="3">
    <source>
        <dbReference type="ARBA" id="ARBA00022806"/>
    </source>
</evidence>
<dbReference type="AlphaFoldDB" id="A0A8J4PQZ6"/>
<keyword evidence="4" id="KW-0067">ATP-binding</keyword>
<dbReference type="GO" id="GO:0004386">
    <property type="term" value="F:helicase activity"/>
    <property type="evidence" value="ECO:0007669"/>
    <property type="project" value="UniProtKB-KW"/>
</dbReference>
<dbReference type="Proteomes" id="UP000695562">
    <property type="component" value="Unassembled WGS sequence"/>
</dbReference>
<dbReference type="Gene3D" id="3.40.50.300">
    <property type="entry name" value="P-loop containing nucleotide triphosphate hydrolases"/>
    <property type="match status" value="2"/>
</dbReference>
<proteinExistence type="predicted"/>
<dbReference type="InterPro" id="IPR027417">
    <property type="entry name" value="P-loop_NTPase"/>
</dbReference>
<accession>A0A8J4PQZ6</accession>
<keyword evidence="2" id="KW-0378">Hydrolase</keyword>
<feature type="compositionally biased region" description="Low complexity" evidence="5">
    <location>
        <begin position="118"/>
        <end position="133"/>
    </location>
</feature>
<dbReference type="SMART" id="SM00487">
    <property type="entry name" value="DEXDc"/>
    <property type="match status" value="1"/>
</dbReference>
<dbReference type="Pfam" id="PF00271">
    <property type="entry name" value="Helicase_C"/>
    <property type="match status" value="1"/>
</dbReference>
<evidence type="ECO:0000259" key="6">
    <source>
        <dbReference type="PROSITE" id="PS51192"/>
    </source>
</evidence>
<dbReference type="PROSITE" id="PS51194">
    <property type="entry name" value="HELICASE_CTER"/>
    <property type="match status" value="1"/>
</dbReference>
<evidence type="ECO:0000259" key="7">
    <source>
        <dbReference type="PROSITE" id="PS51194"/>
    </source>
</evidence>
<feature type="region of interest" description="Disordered" evidence="5">
    <location>
        <begin position="56"/>
        <end position="87"/>
    </location>
</feature>
<gene>
    <name evidence="8" type="ORF">CYY_007316</name>
</gene>
<dbReference type="InterPro" id="IPR011545">
    <property type="entry name" value="DEAD/DEAH_box_helicase_dom"/>
</dbReference>
<feature type="domain" description="Helicase C-terminal" evidence="7">
    <location>
        <begin position="500"/>
        <end position="656"/>
    </location>
</feature>
<feature type="region of interest" description="Disordered" evidence="5">
    <location>
        <begin position="118"/>
        <end position="140"/>
    </location>
</feature>